<evidence type="ECO:0000256" key="3">
    <source>
        <dbReference type="ARBA" id="ARBA00022989"/>
    </source>
</evidence>
<gene>
    <name evidence="7" type="ORF">AMSG_03267</name>
</gene>
<accession>A0A0L0D3C1</accession>
<feature type="transmembrane region" description="Helical" evidence="6">
    <location>
        <begin position="200"/>
        <end position="223"/>
    </location>
</feature>
<evidence type="ECO:0000256" key="2">
    <source>
        <dbReference type="ARBA" id="ARBA00022692"/>
    </source>
</evidence>
<dbReference type="PANTHER" id="PTHR12570">
    <property type="match status" value="1"/>
</dbReference>
<reference evidence="7 8" key="1">
    <citation type="submission" date="2010-05" db="EMBL/GenBank/DDBJ databases">
        <title>The Genome Sequence of Thecamonas trahens ATCC 50062.</title>
        <authorList>
            <consortium name="The Broad Institute Genome Sequencing Platform"/>
            <person name="Russ C."/>
            <person name="Cuomo C."/>
            <person name="Shea T."/>
            <person name="Young S.K."/>
            <person name="Zeng Q."/>
            <person name="Koehrsen M."/>
            <person name="Haas B."/>
            <person name="Borodovsky M."/>
            <person name="Guigo R."/>
            <person name="Alvarado L."/>
            <person name="Berlin A."/>
            <person name="Bochicchio J."/>
            <person name="Borenstein D."/>
            <person name="Chapman S."/>
            <person name="Chen Z."/>
            <person name="Freedman E."/>
            <person name="Gellesch M."/>
            <person name="Goldberg J."/>
            <person name="Griggs A."/>
            <person name="Gujja S."/>
            <person name="Heilman E."/>
            <person name="Heiman D."/>
            <person name="Hepburn T."/>
            <person name="Howarth C."/>
            <person name="Jen D."/>
            <person name="Larson L."/>
            <person name="Mehta T."/>
            <person name="Park D."/>
            <person name="Pearson M."/>
            <person name="Roberts A."/>
            <person name="Saif S."/>
            <person name="Shenoy N."/>
            <person name="Sisk P."/>
            <person name="Stolte C."/>
            <person name="Sykes S."/>
            <person name="Thomson T."/>
            <person name="Walk T."/>
            <person name="White J."/>
            <person name="Yandava C."/>
            <person name="Burger G."/>
            <person name="Gray M.W."/>
            <person name="Holland P.W.H."/>
            <person name="King N."/>
            <person name="Lang F.B.F."/>
            <person name="Roger A.J."/>
            <person name="Ruiz-Trillo I."/>
            <person name="Lander E."/>
            <person name="Nusbaum C."/>
        </authorList>
    </citation>
    <scope>NUCLEOTIDE SEQUENCE [LARGE SCALE GENOMIC DNA]</scope>
    <source>
        <strain evidence="7 8">ATCC 50062</strain>
    </source>
</reference>
<evidence type="ECO:0000313" key="8">
    <source>
        <dbReference type="Proteomes" id="UP000054408"/>
    </source>
</evidence>
<dbReference type="STRING" id="461836.A0A0L0D3C1"/>
<feature type="transmembrane region" description="Helical" evidence="6">
    <location>
        <begin position="133"/>
        <end position="154"/>
    </location>
</feature>
<dbReference type="EMBL" id="GL349444">
    <property type="protein sequence ID" value="KNC46837.1"/>
    <property type="molecule type" value="Genomic_DNA"/>
</dbReference>
<dbReference type="PANTHER" id="PTHR12570:SF65">
    <property type="entry name" value="MAGNESIUM TRANSPORTER NIPA9-RELATED"/>
    <property type="match status" value="1"/>
</dbReference>
<dbReference type="Proteomes" id="UP000054408">
    <property type="component" value="Unassembled WGS sequence"/>
</dbReference>
<dbReference type="GO" id="GO:0015095">
    <property type="term" value="F:magnesium ion transmembrane transporter activity"/>
    <property type="evidence" value="ECO:0007669"/>
    <property type="project" value="InterPro"/>
</dbReference>
<dbReference type="Gene3D" id="3.20.20.190">
    <property type="entry name" value="Phosphatidylinositol (PI) phosphodiesterase"/>
    <property type="match status" value="1"/>
</dbReference>
<dbReference type="InterPro" id="IPR017946">
    <property type="entry name" value="PLC-like_Pdiesterase_TIM-brl"/>
</dbReference>
<dbReference type="RefSeq" id="XP_013760110.1">
    <property type="nucleotide sequence ID" value="XM_013904656.1"/>
</dbReference>
<feature type="transmembrane region" description="Helical" evidence="6">
    <location>
        <begin position="607"/>
        <end position="632"/>
    </location>
</feature>
<proteinExistence type="predicted"/>
<dbReference type="Pfam" id="PF16670">
    <property type="entry name" value="PI-PLC-C1"/>
    <property type="match status" value="1"/>
</dbReference>
<dbReference type="SUPFAM" id="SSF51695">
    <property type="entry name" value="PLC-like phosphodiesterases"/>
    <property type="match status" value="1"/>
</dbReference>
<dbReference type="InterPro" id="IPR032075">
    <property type="entry name" value="PI-PLC-C1"/>
</dbReference>
<protein>
    <submittedName>
        <fullName evidence="7">Acid phosphatase</fullName>
    </submittedName>
</protein>
<dbReference type="AlphaFoldDB" id="A0A0L0D3C1"/>
<feature type="region of interest" description="Disordered" evidence="5">
    <location>
        <begin position="429"/>
        <end position="449"/>
    </location>
</feature>
<dbReference type="OrthoDB" id="2017497at2759"/>
<dbReference type="GO" id="GO:0006629">
    <property type="term" value="P:lipid metabolic process"/>
    <property type="evidence" value="ECO:0007669"/>
    <property type="project" value="InterPro"/>
</dbReference>
<dbReference type="GeneID" id="25562880"/>
<dbReference type="GO" id="GO:0016020">
    <property type="term" value="C:membrane"/>
    <property type="evidence" value="ECO:0007669"/>
    <property type="project" value="UniProtKB-SubCell"/>
</dbReference>
<sequence length="969" mass="106908">MAVNPWLIVMSVLGGFCFTLALFIFKHTLWWIETRETSRRPKHLYNYVGWYLGLLLFAVGKILEVVPAQYEGLSWSSVAQMSSLALTVVLEALFLPDTDLSRLDYVAYALIIGGLLCTSPLDSHVEGESFATIFFIACMLLALFIFSIGLRILIARKVEIKGLSAEANARFRKYFPVVLMSEVTLFSALMFASARVTTHLVSALLTIVSIYVAAFIAVFLFQLFQLTLALHDYEFGYVVPLFHVMRRYTSIVVSLMLGRADGASPWTHIVLPIFGMILMGIAVFILHHFRENFSHFRSVAKHEDRAPKLPLPKVKTVSEPENTFANAALAALAQKRAVKETMDRRLRAGKFDALPDEDKAEAMRLFVAARNAELEQYRREPVTAPAPPSPSNTIARTESMWSMVGPRARGRSSEYTYAYSYAYSEEQEDNESSLEGAGTSLHPGGSSLRRGASILDTELQDLAGASSASDSEIRGRILAQPPQRHEGAWYELGPLCGACHGSDSDSSDDDDDVVVIGGEPAAAASKPRKAAHALAQLAVPLQGGPQPKIKANHEDVAAASGSGWLSLGRGVGWHIPLLPDTDRHSQLARADGLHICSQHWSMGMRGVFCCCFFAALSLVYLLVTFTLMVGLYRGCPGVAPFADLPPLPAYNSTPGIAFNHVIQRGNHNSAHLKPVSVFPGFSSGILAWAYEHEPLDVQLDKGNRVFEIDVHIRGGAAAVFHVQLWDDQSACTCLADCLRILLAWSLRNPGHTPFVVGLEIKYDWQEDLVAAYNGIDFGDMVIIEDTFKSIWGDRIVTPDIIRGSHANLTHAVLTDGWPSLDAMRDKMIIFLDDEKELRDLYTSRSPILENRVMFTISKGQDPRPDMAVVKINDPTDDQGYDLIVSAVERGFIVRTRADSNEEYWDRDNPYRLGRAVSSGAQIISFDWFVHSKWHAAVGNYVVGCNNRTAPAHCDPVAINVPGSVIPPPQ</sequence>
<evidence type="ECO:0000256" key="5">
    <source>
        <dbReference type="SAM" id="MobiDB-lite"/>
    </source>
</evidence>
<feature type="transmembrane region" description="Helical" evidence="6">
    <location>
        <begin position="6"/>
        <end position="32"/>
    </location>
</feature>
<comment type="subcellular location">
    <subcellularLocation>
        <location evidence="1">Membrane</location>
        <topology evidence="1">Multi-pass membrane protein</topology>
    </subcellularLocation>
</comment>
<keyword evidence="2 6" id="KW-0812">Transmembrane</keyword>
<feature type="transmembrane region" description="Helical" evidence="6">
    <location>
        <begin position="174"/>
        <end position="194"/>
    </location>
</feature>
<evidence type="ECO:0000313" key="7">
    <source>
        <dbReference type="EMBL" id="KNC46837.1"/>
    </source>
</evidence>
<feature type="transmembrane region" description="Helical" evidence="6">
    <location>
        <begin position="235"/>
        <end position="257"/>
    </location>
</feature>
<feature type="transmembrane region" description="Helical" evidence="6">
    <location>
        <begin position="269"/>
        <end position="289"/>
    </location>
</feature>
<evidence type="ECO:0000256" key="1">
    <source>
        <dbReference type="ARBA" id="ARBA00004141"/>
    </source>
</evidence>
<organism evidence="7 8">
    <name type="scientific">Thecamonas trahens ATCC 50062</name>
    <dbReference type="NCBI Taxonomy" id="461836"/>
    <lineage>
        <taxon>Eukaryota</taxon>
        <taxon>Apusozoa</taxon>
        <taxon>Apusomonadida</taxon>
        <taxon>Apusomonadidae</taxon>
        <taxon>Thecamonas</taxon>
    </lineage>
</organism>
<dbReference type="eggNOG" id="ENOG502S79Z">
    <property type="taxonomic scope" value="Eukaryota"/>
</dbReference>
<keyword evidence="8" id="KW-1185">Reference proteome</keyword>
<feature type="transmembrane region" description="Helical" evidence="6">
    <location>
        <begin position="44"/>
        <end position="63"/>
    </location>
</feature>
<keyword evidence="4 6" id="KW-0472">Membrane</keyword>
<evidence type="ECO:0000256" key="4">
    <source>
        <dbReference type="ARBA" id="ARBA00023136"/>
    </source>
</evidence>
<dbReference type="InterPro" id="IPR008521">
    <property type="entry name" value="Mg_trans_NIPA"/>
</dbReference>
<evidence type="ECO:0000256" key="6">
    <source>
        <dbReference type="SAM" id="Phobius"/>
    </source>
</evidence>
<dbReference type="GO" id="GO:0008081">
    <property type="term" value="F:phosphoric diester hydrolase activity"/>
    <property type="evidence" value="ECO:0007669"/>
    <property type="project" value="InterPro"/>
</dbReference>
<keyword evidence="3 6" id="KW-1133">Transmembrane helix</keyword>
<name>A0A0L0D3C1_THETB</name>